<feature type="region of interest" description="Disordered" evidence="1">
    <location>
        <begin position="63"/>
        <end position="108"/>
    </location>
</feature>
<organism evidence="2 3">
    <name type="scientific">Trinickia dabaoshanensis</name>
    <dbReference type="NCBI Taxonomy" id="564714"/>
    <lineage>
        <taxon>Bacteria</taxon>
        <taxon>Pseudomonadati</taxon>
        <taxon>Pseudomonadota</taxon>
        <taxon>Betaproteobacteria</taxon>
        <taxon>Burkholderiales</taxon>
        <taxon>Burkholderiaceae</taxon>
        <taxon>Trinickia</taxon>
    </lineage>
</organism>
<keyword evidence="3" id="KW-1185">Reference proteome</keyword>
<proteinExistence type="predicted"/>
<dbReference type="Proteomes" id="UP000235616">
    <property type="component" value="Unassembled WGS sequence"/>
</dbReference>
<accession>A0A2N7VHK9</accession>
<feature type="compositionally biased region" description="Low complexity" evidence="1">
    <location>
        <begin position="67"/>
        <end position="86"/>
    </location>
</feature>
<evidence type="ECO:0000313" key="2">
    <source>
        <dbReference type="EMBL" id="PMS16637.1"/>
    </source>
</evidence>
<dbReference type="AlphaFoldDB" id="A0A2N7VHK9"/>
<reference evidence="2 3" key="1">
    <citation type="submission" date="2018-01" db="EMBL/GenBank/DDBJ databases">
        <title>Whole genome analyses suggest that Burkholderia sensu lato contains two further novel genera in the rhizoxinica-symbiotica group Mycetohabitans gen. nov., and Trinickia gen. nov.: implications for the evolution of diazotrophy and nodulation in the Burkholderiaceae.</title>
        <authorList>
            <person name="Estrada-de los Santos P."/>
            <person name="Palmer M."/>
            <person name="Chavez-Ramirez B."/>
            <person name="Beukes C."/>
            <person name="Steenkamp E.T."/>
            <person name="Hirsch A.M."/>
            <person name="Manyaka P."/>
            <person name="Maluk M."/>
            <person name="Lafos M."/>
            <person name="Crook M."/>
            <person name="Gross E."/>
            <person name="Simon M.F."/>
            <person name="Bueno dos Reis Junior F."/>
            <person name="Poole P.S."/>
            <person name="Venter S.N."/>
            <person name="James E.K."/>
        </authorList>
    </citation>
    <scope>NUCLEOTIDE SEQUENCE [LARGE SCALE GENOMIC DNA]</scope>
    <source>
        <strain evidence="2 3">GIMN1.004</strain>
    </source>
</reference>
<protein>
    <recommendedName>
        <fullName evidence="4">Autotransporter</fullName>
    </recommendedName>
</protein>
<evidence type="ECO:0008006" key="4">
    <source>
        <dbReference type="Google" id="ProtNLM"/>
    </source>
</evidence>
<comment type="caution">
    <text evidence="2">The sequence shown here is derived from an EMBL/GenBank/DDBJ whole genome shotgun (WGS) entry which is preliminary data.</text>
</comment>
<evidence type="ECO:0000313" key="3">
    <source>
        <dbReference type="Proteomes" id="UP000235616"/>
    </source>
</evidence>
<sequence length="1107" mass="118981">MQRAGETTGETTPAVTVRARAAHFGDGLKRLPAKLRDLGTRDFEVSSPFYSGRRFGKAFATPISKETSSLSSSSSTSLISSTGSTPPVSPPPGRETFLSAATSSHRTDADMGRVMESFAPSGPAPAADAAHTRARRALSDEAAFLAEASKRFRAAGSNPAASPDAPTPDTPTDPRALCARIAELFGGPVAAASELPYADAMTCADAIASATGGDAALADAVLDRLQLGLDFSRPAPATTTMARNAERCAWRAAQLMAGTSSGYEALRRVAGSSWPQGDGVRYAPRVLLRAGDAIVRASHGDPSPSEITRQAQRWLVDPAADPTQRHLATMALGASRLWRTGNLAALTPEETGAVFAGRNGYMTDGPGTAFAKVKSRLFKTIDTSIPRASDSRWKSALPRVVGKQKSAFAVLGKGIHSAHLDIVEKERAALQASTQSAVEALATERGADGSDADATRSLEAIVRRMTQTGTDAVSVLVERAEIAHWASRPSLAYGEKLGDEDFDAIARNVRETFARLPIPSAAAPPAQREAWMALRRFTTTLRRASQTGGKRAWAPLRAQLAKGGATLDIDKLDALAKRYPGAKEAAAADWKTIERIARAAPIKPKGLSAEAQKAALDELADTMKSGGKVVLVDGGQVGISTAGLSSNVGKLLHAGGIVVSPRLNLRVRGGRQAFAEYGRRTACFYFSAGSQDRVAFDAGAGVQVGGDYLIVRAGVTANVVAYQTDRLNRNAFSLIVARRMKADGSGFDDKRLQRGMVAVNAFMFDHARDRDLTDDETAWQALAQRFIENDDFSVVWNEQHQNERRHGVNVSGGVSFKASVGEVSARLGPQFGYAYDYASKNVADSVDTGGTTAVESHRSGRGGRHIASAGLSTSLGDSPHATEGLVNFGLLSSDFPMVRYRIRDRQHVAKMSLVREEGKLVHRVSYADTEFAHFDDYAHAIRNDERWALMFGLDPDNPAMPSGANRDALLARGRERIESHLAQVKADHKDNQILFHRFRLREHAAKGLDAYAERAAALRANGAGEQEITQWEQDYAELLARPDSWLPVEFKVYERVGRQSSPGINFGLRATLEQSATGERELISMIHKPPQIDAIDRIWPRDEPDRS</sequence>
<evidence type="ECO:0000256" key="1">
    <source>
        <dbReference type="SAM" id="MobiDB-lite"/>
    </source>
</evidence>
<dbReference type="EMBL" id="PNYA01000023">
    <property type="protein sequence ID" value="PMS16637.1"/>
    <property type="molecule type" value="Genomic_DNA"/>
</dbReference>
<gene>
    <name evidence="2" type="ORF">C0Z18_22625</name>
</gene>
<name>A0A2N7VHK9_9BURK</name>